<dbReference type="GO" id="GO:0016787">
    <property type="term" value="F:hydrolase activity"/>
    <property type="evidence" value="ECO:0007669"/>
    <property type="project" value="UniProtKB-KW"/>
</dbReference>
<organism evidence="3 4">
    <name type="scientific">Gilvimarinus algae</name>
    <dbReference type="NCBI Taxonomy" id="3058037"/>
    <lineage>
        <taxon>Bacteria</taxon>
        <taxon>Pseudomonadati</taxon>
        <taxon>Pseudomonadota</taxon>
        <taxon>Gammaproteobacteria</taxon>
        <taxon>Cellvibrionales</taxon>
        <taxon>Cellvibrionaceae</taxon>
        <taxon>Gilvimarinus</taxon>
    </lineage>
</organism>
<dbReference type="Pfam" id="PF01042">
    <property type="entry name" value="Ribonuc_L-PSP"/>
    <property type="match status" value="1"/>
</dbReference>
<evidence type="ECO:0000313" key="3">
    <source>
        <dbReference type="EMBL" id="MDO3382230.1"/>
    </source>
</evidence>
<dbReference type="EC" id="3.5.-.-" evidence="3"/>
<proteinExistence type="inferred from homology"/>
<dbReference type="Gene3D" id="3.30.1330.40">
    <property type="entry name" value="RutC-like"/>
    <property type="match status" value="1"/>
</dbReference>
<dbReference type="InterPro" id="IPR006175">
    <property type="entry name" value="YjgF/YER057c/UK114"/>
</dbReference>
<name>A0ABT8TE57_9GAMM</name>
<accession>A0ABT8TE57</accession>
<feature type="chain" id="PRO_5046234374" evidence="2">
    <location>
        <begin position="21"/>
        <end position="144"/>
    </location>
</feature>
<protein>
    <submittedName>
        <fullName evidence="3">RidA family protein</fullName>
        <ecNumber evidence="3">3.5.-.-</ecNumber>
    </submittedName>
</protein>
<evidence type="ECO:0000256" key="1">
    <source>
        <dbReference type="ARBA" id="ARBA00010552"/>
    </source>
</evidence>
<keyword evidence="2" id="KW-0732">Signal</keyword>
<keyword evidence="3" id="KW-0378">Hydrolase</keyword>
<dbReference type="EMBL" id="JAULRT010000052">
    <property type="protein sequence ID" value="MDO3382230.1"/>
    <property type="molecule type" value="Genomic_DNA"/>
</dbReference>
<dbReference type="PANTHER" id="PTHR11803:SF58">
    <property type="entry name" value="PROTEIN HMF1-RELATED"/>
    <property type="match status" value="1"/>
</dbReference>
<dbReference type="RefSeq" id="WP_302712392.1">
    <property type="nucleotide sequence ID" value="NZ_JAULRT010000052.1"/>
</dbReference>
<dbReference type="CDD" id="cd00448">
    <property type="entry name" value="YjgF_YER057c_UK114_family"/>
    <property type="match status" value="1"/>
</dbReference>
<comment type="caution">
    <text evidence="3">The sequence shown here is derived from an EMBL/GenBank/DDBJ whole genome shotgun (WGS) entry which is preliminary data.</text>
</comment>
<feature type="signal peptide" evidence="2">
    <location>
        <begin position="1"/>
        <end position="20"/>
    </location>
</feature>
<dbReference type="SUPFAM" id="SSF55298">
    <property type="entry name" value="YjgF-like"/>
    <property type="match status" value="1"/>
</dbReference>
<reference evidence="3" key="1">
    <citation type="submission" date="2023-07" db="EMBL/GenBank/DDBJ databases">
        <title>Gilvimarinus algae sp. nov., isolated from the surface of Kelp.</title>
        <authorList>
            <person name="Sun Y.Y."/>
            <person name="Gong Y."/>
            <person name="Du Z.J."/>
        </authorList>
    </citation>
    <scope>NUCLEOTIDE SEQUENCE</scope>
    <source>
        <strain evidence="3">SDUM040014</strain>
    </source>
</reference>
<evidence type="ECO:0000256" key="2">
    <source>
        <dbReference type="SAM" id="SignalP"/>
    </source>
</evidence>
<evidence type="ECO:0000313" key="4">
    <source>
        <dbReference type="Proteomes" id="UP001168380"/>
    </source>
</evidence>
<dbReference type="InterPro" id="IPR035959">
    <property type="entry name" value="RutC-like_sf"/>
</dbReference>
<dbReference type="PANTHER" id="PTHR11803">
    <property type="entry name" value="2-IMINOBUTANOATE/2-IMINOPROPANOATE DEAMINASE RIDA"/>
    <property type="match status" value="1"/>
</dbReference>
<gene>
    <name evidence="3" type="ORF">QWI16_08580</name>
</gene>
<dbReference type="Proteomes" id="UP001168380">
    <property type="component" value="Unassembled WGS sequence"/>
</dbReference>
<sequence length="144" mass="15901">MKRVFLAGLGLALASLSTQAEEVNELSRTFAGPWEKEIGYAQTVQAGRHLYLAGLVGPGETVETQLSNIYERIVQILSTHGADTSHIVNEVIYTTDMAALQEAISTRKAFFTLDRYPAATWVEVSRLFEPGLKVEVQVTVYLPE</sequence>
<comment type="similarity">
    <text evidence="1">Belongs to the RutC family.</text>
</comment>
<keyword evidence="4" id="KW-1185">Reference proteome</keyword>